<dbReference type="InterPro" id="IPR041033">
    <property type="entry name" value="SpaA_PFL_dom_1"/>
</dbReference>
<feature type="chain" id="PRO_5045093561" evidence="2">
    <location>
        <begin position="22"/>
        <end position="743"/>
    </location>
</feature>
<organism evidence="4 5">
    <name type="scientific">Weissella fermenti</name>
    <dbReference type="NCBI Taxonomy" id="2987699"/>
    <lineage>
        <taxon>Bacteria</taxon>
        <taxon>Bacillati</taxon>
        <taxon>Bacillota</taxon>
        <taxon>Bacilli</taxon>
        <taxon>Lactobacillales</taxon>
        <taxon>Lactobacillaceae</taxon>
        <taxon>Weissella</taxon>
    </lineage>
</organism>
<feature type="region of interest" description="Disordered" evidence="1">
    <location>
        <begin position="619"/>
        <end position="640"/>
    </location>
</feature>
<name>A0ABT6D0X1_9LACO</name>
<evidence type="ECO:0000256" key="2">
    <source>
        <dbReference type="SAM" id="SignalP"/>
    </source>
</evidence>
<accession>A0ABT6D0X1</accession>
<evidence type="ECO:0000313" key="5">
    <source>
        <dbReference type="Proteomes" id="UP001146336"/>
    </source>
</evidence>
<gene>
    <name evidence="4" type="ORF">OIT47_002185</name>
</gene>
<dbReference type="InterPro" id="IPR013783">
    <property type="entry name" value="Ig-like_fold"/>
</dbReference>
<keyword evidence="5" id="KW-1185">Reference proteome</keyword>
<evidence type="ECO:0000259" key="3">
    <source>
        <dbReference type="Pfam" id="PF17802"/>
    </source>
</evidence>
<dbReference type="RefSeq" id="WP_199403865.1">
    <property type="nucleotide sequence ID" value="NZ_JAOZFC020000001.1"/>
</dbReference>
<evidence type="ECO:0000313" key="4">
    <source>
        <dbReference type="EMBL" id="MDF9299121.1"/>
    </source>
</evidence>
<keyword evidence="2" id="KW-0732">Signal</keyword>
<sequence>MAKWKNTALITTLVLPLAVTAGGQGVAMASQAKPDQTTIKIHKQIRYDDTISGLVDDEKYFTWNHGADEDGQHYFWGDGTEANKDTVTSEGKVVSSNNPFDWENYSKTTGKYTIEYTPSDDFAGQSKIRWNDLWSNLPGVHFIGIQLPDDVMTVKDGVPTIIAKDAADNAGVAFTFNGEKIYWQDILLSQKGVQHSDAADPSHETPKHNFNSKNGTDKYGMEHTVNTSASEYEVEFQRVGNAADLTEAQIRQQLVANYTDTDEDSPVFGGMAGAQTDENGVLSFENVTNGNWLFMEDLQESTPELAKMVTQHAAPMFLATPYLQPSAEVDSKGNGTNKGDKTWFDNTDANAMHIYAKNYAAHADLTIEKLDDDTSAPLAGVQFAMVELTAEQLAALQGQIQGGLLNGSVDSIKAYLATLGTENETLFYGTTGKDGKAKFSNLTPGKTYYALEISTPTGYMVNPTVQQVSINGVDDTAVDPTVGGDDTTVQAQGGLYVVRNDDQISLDKDISVLGPVEVTDLAVNGYDANGNPIYVDKSTAQTSATGETTYANTYQDNDTLYGTSRGQAFSYTVDMELNKNIASYSKFNLQDSIPFQVNINSWTMYAQVNGTLTPLIQAVDPDGDASEHSSDDGISNESLPYDSATEVGGVNFKFYNDAAAKVFGYDGSTGKTPAEIAAQTAWIAEHLLHMHGASSEYTFDTDFHELLEGQNGTMNIDFKSAMLQGLGDFILKTRLVRHLLSSR</sequence>
<dbReference type="EMBL" id="JAOZFC020000001">
    <property type="protein sequence ID" value="MDF9299121.1"/>
    <property type="molecule type" value="Genomic_DNA"/>
</dbReference>
<feature type="compositionally biased region" description="Basic and acidic residues" evidence="1">
    <location>
        <begin position="197"/>
        <end position="207"/>
    </location>
</feature>
<feature type="domain" description="SpaA-like prealbumin fold" evidence="3">
    <location>
        <begin position="364"/>
        <end position="473"/>
    </location>
</feature>
<evidence type="ECO:0000256" key="1">
    <source>
        <dbReference type="SAM" id="MobiDB-lite"/>
    </source>
</evidence>
<feature type="signal peptide" evidence="2">
    <location>
        <begin position="1"/>
        <end position="21"/>
    </location>
</feature>
<comment type="caution">
    <text evidence="4">The sequence shown here is derived from an EMBL/GenBank/DDBJ whole genome shotgun (WGS) entry which is preliminary data.</text>
</comment>
<feature type="region of interest" description="Disordered" evidence="1">
    <location>
        <begin position="194"/>
        <end position="221"/>
    </location>
</feature>
<dbReference type="Pfam" id="PF17802">
    <property type="entry name" value="SpaA"/>
    <property type="match status" value="1"/>
</dbReference>
<dbReference type="Gene3D" id="2.60.40.10">
    <property type="entry name" value="Immunoglobulins"/>
    <property type="match status" value="2"/>
</dbReference>
<protein>
    <submittedName>
        <fullName evidence="4">Prealbumin-like fold domain-containing protein</fullName>
    </submittedName>
</protein>
<dbReference type="Proteomes" id="UP001146336">
    <property type="component" value="Unassembled WGS sequence"/>
</dbReference>
<reference evidence="4" key="1">
    <citation type="submission" date="2023-03" db="EMBL/GenBank/DDBJ databases">
        <title>Comparative genomics of Weissella fermenti BK2, and weissella type species.</title>
        <authorList>
            <person name="Lee J.K."/>
            <person name="Baek J.H."/>
            <person name="Kim J.M."/>
            <person name="Choi D.G."/>
            <person name="Jeon C.O."/>
        </authorList>
    </citation>
    <scope>NUCLEOTIDE SEQUENCE</scope>
    <source>
        <strain evidence="4">BK2</strain>
    </source>
</reference>
<proteinExistence type="predicted"/>